<organism evidence="1 2">
    <name type="scientific">Brassica carinata</name>
    <name type="common">Ethiopian mustard</name>
    <name type="synonym">Abyssinian cabbage</name>
    <dbReference type="NCBI Taxonomy" id="52824"/>
    <lineage>
        <taxon>Eukaryota</taxon>
        <taxon>Viridiplantae</taxon>
        <taxon>Streptophyta</taxon>
        <taxon>Embryophyta</taxon>
        <taxon>Tracheophyta</taxon>
        <taxon>Spermatophyta</taxon>
        <taxon>Magnoliopsida</taxon>
        <taxon>eudicotyledons</taxon>
        <taxon>Gunneridae</taxon>
        <taxon>Pentapetalae</taxon>
        <taxon>rosids</taxon>
        <taxon>malvids</taxon>
        <taxon>Brassicales</taxon>
        <taxon>Brassicaceae</taxon>
        <taxon>Brassiceae</taxon>
        <taxon>Brassica</taxon>
    </lineage>
</organism>
<dbReference type="AlphaFoldDB" id="A0A8X7NTX3"/>
<reference evidence="1 2" key="1">
    <citation type="submission" date="2020-02" db="EMBL/GenBank/DDBJ databases">
        <authorList>
            <person name="Ma Q."/>
            <person name="Huang Y."/>
            <person name="Song X."/>
            <person name="Pei D."/>
        </authorList>
    </citation>
    <scope>NUCLEOTIDE SEQUENCE [LARGE SCALE GENOMIC DNA]</scope>
    <source>
        <strain evidence="1">Sxm20200214</strain>
        <tissue evidence="1">Leaf</tissue>
    </source>
</reference>
<name>A0A8X7NTX3_BRACI</name>
<dbReference type="EMBL" id="JAAMPC010001604">
    <property type="protein sequence ID" value="KAG2239002.1"/>
    <property type="molecule type" value="Genomic_DNA"/>
</dbReference>
<sequence length="77" mass="9156">MKQRLEKLLSENQESETARETYILSTVELFMAKLKLEETKQEFRISVEERRLAELQRAEEAEFSSVEIAEMRDTMID</sequence>
<gene>
    <name evidence="1" type="ORF">Bca52824_089862</name>
</gene>
<protein>
    <submittedName>
        <fullName evidence="1">Uncharacterized protein</fullName>
    </submittedName>
</protein>
<keyword evidence="2" id="KW-1185">Reference proteome</keyword>
<comment type="caution">
    <text evidence="1">The sequence shown here is derived from an EMBL/GenBank/DDBJ whole genome shotgun (WGS) entry which is preliminary data.</text>
</comment>
<dbReference type="Proteomes" id="UP000886595">
    <property type="component" value="Unassembled WGS sequence"/>
</dbReference>
<evidence type="ECO:0000313" key="1">
    <source>
        <dbReference type="EMBL" id="KAG2239002.1"/>
    </source>
</evidence>
<accession>A0A8X7NTX3</accession>
<evidence type="ECO:0000313" key="2">
    <source>
        <dbReference type="Proteomes" id="UP000886595"/>
    </source>
</evidence>
<proteinExistence type="predicted"/>